<dbReference type="PANTHER" id="PTHR33841:SF5">
    <property type="entry name" value="DNA METHYLASE (MODIFICATION METHYLASE) (METHYLTRANSFERASE)-RELATED"/>
    <property type="match status" value="1"/>
</dbReference>
<dbReference type="PROSITE" id="PS00092">
    <property type="entry name" value="N6_MTASE"/>
    <property type="match status" value="1"/>
</dbReference>
<dbReference type="InterPro" id="IPR029063">
    <property type="entry name" value="SAM-dependent_MTases_sf"/>
</dbReference>
<dbReference type="InterPro" id="IPR002052">
    <property type="entry name" value="DNA_methylase_N6_adenine_CS"/>
</dbReference>
<proteinExistence type="inferred from homology"/>
<evidence type="ECO:0000256" key="1">
    <source>
        <dbReference type="ARBA" id="ARBA00006594"/>
    </source>
</evidence>
<evidence type="ECO:0000256" key="3">
    <source>
        <dbReference type="ARBA" id="ARBA00022603"/>
    </source>
</evidence>
<reference evidence="9" key="1">
    <citation type="submission" date="2021-05" db="EMBL/GenBank/DDBJ databases">
        <authorList>
            <person name="Pietrasiak N."/>
            <person name="Ward R."/>
            <person name="Stajich J.E."/>
            <person name="Kurbessoian T."/>
        </authorList>
    </citation>
    <scope>NUCLEOTIDE SEQUENCE</scope>
    <source>
        <strain evidence="9">GSE-TBD4-15B</strain>
    </source>
</reference>
<feature type="domain" description="Type II methyltransferase M.Eco57I C-terminal" evidence="8">
    <location>
        <begin position="290"/>
        <end position="498"/>
    </location>
</feature>
<dbReference type="PRINTS" id="PR00507">
    <property type="entry name" value="N12N6MTFRASE"/>
</dbReference>
<name>A0A951U6J5_9CYAN</name>
<feature type="domain" description="Type II methyltransferase M.TaqI-like" evidence="7">
    <location>
        <begin position="110"/>
        <end position="222"/>
    </location>
</feature>
<keyword evidence="5" id="KW-0949">S-adenosyl-L-methionine</keyword>
<dbReference type="GO" id="GO:0006304">
    <property type="term" value="P:DNA modification"/>
    <property type="evidence" value="ECO:0007669"/>
    <property type="project" value="InterPro"/>
</dbReference>
<dbReference type="Gene3D" id="3.40.50.150">
    <property type="entry name" value="Vaccinia Virus protein VP39"/>
    <property type="match status" value="1"/>
</dbReference>
<dbReference type="PANTHER" id="PTHR33841">
    <property type="entry name" value="DNA METHYLTRANSFERASE YEEA-RELATED"/>
    <property type="match status" value="1"/>
</dbReference>
<protein>
    <recommendedName>
        <fullName evidence="2">site-specific DNA-methyltransferase (adenine-specific)</fullName>
        <ecNumber evidence="2">2.1.1.72</ecNumber>
    </recommendedName>
</protein>
<dbReference type="EC" id="2.1.1.72" evidence="2"/>
<reference evidence="9" key="2">
    <citation type="journal article" date="2022" name="Microbiol. Resour. Announc.">
        <title>Metagenome Sequencing to Explore Phylogenomics of Terrestrial Cyanobacteria.</title>
        <authorList>
            <person name="Ward R.D."/>
            <person name="Stajich J.E."/>
            <person name="Johansen J.R."/>
            <person name="Huntemann M."/>
            <person name="Clum A."/>
            <person name="Foster B."/>
            <person name="Foster B."/>
            <person name="Roux S."/>
            <person name="Palaniappan K."/>
            <person name="Varghese N."/>
            <person name="Mukherjee S."/>
            <person name="Reddy T.B.K."/>
            <person name="Daum C."/>
            <person name="Copeland A."/>
            <person name="Chen I.A."/>
            <person name="Ivanova N.N."/>
            <person name="Kyrpides N.C."/>
            <person name="Shapiro N."/>
            <person name="Eloe-Fadrosh E.A."/>
            <person name="Pietrasiak N."/>
        </authorList>
    </citation>
    <scope>NUCLEOTIDE SEQUENCE</scope>
    <source>
        <strain evidence="9">GSE-TBD4-15B</strain>
    </source>
</reference>
<evidence type="ECO:0000313" key="10">
    <source>
        <dbReference type="Proteomes" id="UP000707356"/>
    </source>
</evidence>
<dbReference type="GO" id="GO:0003676">
    <property type="term" value="F:nucleic acid binding"/>
    <property type="evidence" value="ECO:0007669"/>
    <property type="project" value="InterPro"/>
</dbReference>
<evidence type="ECO:0000313" key="9">
    <source>
        <dbReference type="EMBL" id="MBW4467984.1"/>
    </source>
</evidence>
<evidence type="ECO:0000256" key="5">
    <source>
        <dbReference type="ARBA" id="ARBA00022691"/>
    </source>
</evidence>
<organism evidence="9 10">
    <name type="scientific">Pegethrix bostrychoides GSE-TBD4-15B</name>
    <dbReference type="NCBI Taxonomy" id="2839662"/>
    <lineage>
        <taxon>Bacteria</taxon>
        <taxon>Bacillati</taxon>
        <taxon>Cyanobacteriota</taxon>
        <taxon>Cyanophyceae</taxon>
        <taxon>Oculatellales</taxon>
        <taxon>Oculatellaceae</taxon>
        <taxon>Pegethrix</taxon>
    </lineage>
</organism>
<dbReference type="GO" id="GO:0009007">
    <property type="term" value="F:site-specific DNA-methyltransferase (adenine-specific) activity"/>
    <property type="evidence" value="ECO:0007669"/>
    <property type="project" value="UniProtKB-EC"/>
</dbReference>
<evidence type="ECO:0000259" key="7">
    <source>
        <dbReference type="Pfam" id="PF07669"/>
    </source>
</evidence>
<sequence length="534" mass="60070">MDLPSTLEQKRLLLLTSFEATKTKEARNKLGQFATPPALARAIIKQAISFLPPETQIRFLEPGFGTGAFYSALLETVPHTRIAAATGFEIDKAYGACQIWSDLNLSLHLEDFTKASPSLDKPEKFNLILCNPPYVRHHHLENDTKKRLQSKTAEVSGMELSGLAGLYGHFLGLSHPWLSEDGIGAWLIPSEFMDVNYGKAIKDYLLSRVTLLQVHRFDPNDVQFDDALVSSAVLFLKNGAPPKNHQVTFTFGSSLATPRLEKRVSVEALRTEPKWTRFPALDAKILTDCPLSSFFTIKRGIATGDNKFFTLSSDVIAQRGLPLECFRPILPSPRYLKTDIIEAHPDGTPILENGLYVLNCRLPESLLRERYPSLWAYLEEGKEQEVHNRYLCQHRTPWYAQEQRLPTPFICTYLGRSDSQSGRPFRFILNHSKAIASNVYLLLYPNPAVSKLLEQKPALLTAVWEALNAICPNALLEEGRVYGGGLHKMEPRELGNVSALTIRDLLINEEREMPKFYSSPNQDPEITQLRLALG</sequence>
<dbReference type="CDD" id="cd02440">
    <property type="entry name" value="AdoMet_MTases"/>
    <property type="match status" value="1"/>
</dbReference>
<evidence type="ECO:0000256" key="4">
    <source>
        <dbReference type="ARBA" id="ARBA00022679"/>
    </source>
</evidence>
<accession>A0A951U6J5</accession>
<comment type="catalytic activity">
    <reaction evidence="6">
        <text>a 2'-deoxyadenosine in DNA + S-adenosyl-L-methionine = an N(6)-methyl-2'-deoxyadenosine in DNA + S-adenosyl-L-homocysteine + H(+)</text>
        <dbReference type="Rhea" id="RHEA:15197"/>
        <dbReference type="Rhea" id="RHEA-COMP:12418"/>
        <dbReference type="Rhea" id="RHEA-COMP:12419"/>
        <dbReference type="ChEBI" id="CHEBI:15378"/>
        <dbReference type="ChEBI" id="CHEBI:57856"/>
        <dbReference type="ChEBI" id="CHEBI:59789"/>
        <dbReference type="ChEBI" id="CHEBI:90615"/>
        <dbReference type="ChEBI" id="CHEBI:90616"/>
        <dbReference type="EC" id="2.1.1.72"/>
    </reaction>
</comment>
<evidence type="ECO:0000256" key="2">
    <source>
        <dbReference type="ARBA" id="ARBA00011900"/>
    </source>
</evidence>
<comment type="caution">
    <text evidence="9">The sequence shown here is derived from an EMBL/GenBank/DDBJ whole genome shotgun (WGS) entry which is preliminary data.</text>
</comment>
<comment type="similarity">
    <text evidence="1">Belongs to the N(4)/N(6)-methyltransferase family.</text>
</comment>
<dbReference type="AlphaFoldDB" id="A0A951U6J5"/>
<dbReference type="Proteomes" id="UP000707356">
    <property type="component" value="Unassembled WGS sequence"/>
</dbReference>
<dbReference type="SUPFAM" id="SSF53335">
    <property type="entry name" value="S-adenosyl-L-methionine-dependent methyltransferases"/>
    <property type="match status" value="1"/>
</dbReference>
<dbReference type="Pfam" id="PF22837">
    <property type="entry name" value="M_Eco57I_C"/>
    <property type="match status" value="1"/>
</dbReference>
<dbReference type="InterPro" id="IPR054520">
    <property type="entry name" value="M_Eco57I_C"/>
</dbReference>
<evidence type="ECO:0000256" key="6">
    <source>
        <dbReference type="ARBA" id="ARBA00047942"/>
    </source>
</evidence>
<dbReference type="Pfam" id="PF07669">
    <property type="entry name" value="Eco57I"/>
    <property type="match status" value="1"/>
</dbReference>
<dbReference type="InterPro" id="IPR050953">
    <property type="entry name" value="N4_N6_ade-DNA_methylase"/>
</dbReference>
<gene>
    <name evidence="9" type="ORF">KME07_21370</name>
</gene>
<dbReference type="GO" id="GO:0032259">
    <property type="term" value="P:methylation"/>
    <property type="evidence" value="ECO:0007669"/>
    <property type="project" value="UniProtKB-KW"/>
</dbReference>
<keyword evidence="4" id="KW-0808">Transferase</keyword>
<keyword evidence="3 9" id="KW-0489">Methyltransferase</keyword>
<dbReference type="InterPro" id="IPR011639">
    <property type="entry name" value="MethylTrfase_TaqI-like_dom"/>
</dbReference>
<dbReference type="EMBL" id="JAHHHV010000083">
    <property type="protein sequence ID" value="MBW4467984.1"/>
    <property type="molecule type" value="Genomic_DNA"/>
</dbReference>
<evidence type="ECO:0000259" key="8">
    <source>
        <dbReference type="Pfam" id="PF22837"/>
    </source>
</evidence>